<evidence type="ECO:0000256" key="10">
    <source>
        <dbReference type="ARBA" id="ARBA00023136"/>
    </source>
</evidence>
<keyword evidence="3" id="KW-1003">Cell membrane</keyword>
<evidence type="ECO:0000256" key="2">
    <source>
        <dbReference type="ARBA" id="ARBA00004251"/>
    </source>
</evidence>
<evidence type="ECO:0000313" key="18">
    <source>
        <dbReference type="RefSeq" id="XP_031427729.1"/>
    </source>
</evidence>
<dbReference type="Gene3D" id="2.60.40.60">
    <property type="entry name" value="Cadherins"/>
    <property type="match status" value="6"/>
</dbReference>
<evidence type="ECO:0000256" key="12">
    <source>
        <dbReference type="PROSITE-ProRule" id="PRU00043"/>
    </source>
</evidence>
<dbReference type="CDD" id="cd11304">
    <property type="entry name" value="Cadherin_repeat"/>
    <property type="match status" value="5"/>
</dbReference>
<protein>
    <submittedName>
        <fullName evidence="18">Protocadherin beta-16-like isoform X18</fullName>
    </submittedName>
</protein>
<reference evidence="18" key="1">
    <citation type="submission" date="2025-08" db="UniProtKB">
        <authorList>
            <consortium name="RefSeq"/>
        </authorList>
    </citation>
    <scope>IDENTIFICATION</scope>
</reference>
<dbReference type="InterPro" id="IPR013164">
    <property type="entry name" value="Cadherin_N"/>
</dbReference>
<gene>
    <name evidence="18" type="primary">LOC105905983</name>
</gene>
<keyword evidence="17" id="KW-1185">Reference proteome</keyword>
<feature type="region of interest" description="Disordered" evidence="13">
    <location>
        <begin position="908"/>
        <end position="953"/>
    </location>
</feature>
<keyword evidence="9 14" id="KW-1133">Transmembrane helix</keyword>
<feature type="domain" description="Cadherin" evidence="16">
    <location>
        <begin position="135"/>
        <end position="243"/>
    </location>
</feature>
<feature type="compositionally biased region" description="Pro residues" evidence="13">
    <location>
        <begin position="916"/>
        <end position="933"/>
    </location>
</feature>
<evidence type="ECO:0000256" key="3">
    <source>
        <dbReference type="ARBA" id="ARBA00022475"/>
    </source>
</evidence>
<dbReference type="RefSeq" id="XP_031427729.1">
    <property type="nucleotide sequence ID" value="XM_031571869.2"/>
</dbReference>
<evidence type="ECO:0000256" key="8">
    <source>
        <dbReference type="ARBA" id="ARBA00022889"/>
    </source>
</evidence>
<dbReference type="PROSITE" id="PS50268">
    <property type="entry name" value="CADHERIN_2"/>
    <property type="match status" value="5"/>
</dbReference>
<feature type="transmembrane region" description="Helical" evidence="14">
    <location>
        <begin position="689"/>
        <end position="711"/>
    </location>
</feature>
<evidence type="ECO:0000256" key="7">
    <source>
        <dbReference type="ARBA" id="ARBA00022837"/>
    </source>
</evidence>
<keyword evidence="10 14" id="KW-0472">Membrane</keyword>
<feature type="chain" id="PRO_5028445978" evidence="15">
    <location>
        <begin position="30"/>
        <end position="953"/>
    </location>
</feature>
<dbReference type="FunFam" id="2.60.40.60:FF:000129">
    <property type="entry name" value="protocadherin alpha-C2 isoform X1"/>
    <property type="match status" value="1"/>
</dbReference>
<dbReference type="PRINTS" id="PR00205">
    <property type="entry name" value="CADHERIN"/>
</dbReference>
<dbReference type="GO" id="GO:0009653">
    <property type="term" value="P:anatomical structure morphogenesis"/>
    <property type="evidence" value="ECO:0007669"/>
    <property type="project" value="UniProtKB-ARBA"/>
</dbReference>
<evidence type="ECO:0000256" key="15">
    <source>
        <dbReference type="SAM" id="SignalP"/>
    </source>
</evidence>
<evidence type="ECO:0000256" key="9">
    <source>
        <dbReference type="ARBA" id="ARBA00022989"/>
    </source>
</evidence>
<evidence type="ECO:0000256" key="11">
    <source>
        <dbReference type="ARBA" id="ARBA00023180"/>
    </source>
</evidence>
<dbReference type="PROSITE" id="PS00232">
    <property type="entry name" value="CADHERIN_1"/>
    <property type="match status" value="3"/>
</dbReference>
<name>A0A6P8FN61_CLUHA</name>
<evidence type="ECO:0000256" key="4">
    <source>
        <dbReference type="ARBA" id="ARBA00022692"/>
    </source>
</evidence>
<comment type="function">
    <text evidence="1">Potential calcium-dependent cell-adhesion protein. May be involved in the establishment and maintenance of specific neuronal connections in the brain.</text>
</comment>
<dbReference type="PANTHER" id="PTHR24028">
    <property type="entry name" value="CADHERIN-87A"/>
    <property type="match status" value="1"/>
</dbReference>
<keyword evidence="11" id="KW-0325">Glycoprotein</keyword>
<dbReference type="SMART" id="SM00112">
    <property type="entry name" value="CA"/>
    <property type="match status" value="6"/>
</dbReference>
<keyword evidence="8" id="KW-0130">Cell adhesion</keyword>
<dbReference type="FunFam" id="2.60.40.60:FF:000006">
    <property type="entry name" value="Protocadherin alpha 2"/>
    <property type="match status" value="1"/>
</dbReference>
<sequence length="953" mass="104174">MKIGCGCFFETNGLLWMAFFITGFRGSHGDLSYSIPEEMKRGAVVGNIAKDLGLNARGLSQRSARIDLNGNRKRFCELNIETGELVISERIDREEICGSKSSCPLKYELVLEKPLELHGILLQIQDINDNSPHFPNDDIKLSIPESAIKDARFPLDVAQDSDVGRNGIKSYSLEKNDHFSLAVQTNSDGEKYSGLVLDKELDREEQQELSLLLTAVDGGSPQKSGSATIHVTVLDANDNLPIFSQPVYKVSLPENSALGTVVLCVTATDADEGANGEVTYEFSLISSKAAKLFIIDTMTGEIRVAGPIDFEDEPDYEIRVQAKDGFGLASTAKVIVDITDVNDNAPVINVKSLNNLIPENATPGTEVGIIHVQDEDSEGNSQVHCTIQQNVPFKLIPSIKKYYSLVTTNELDREQVTSYNITLIATDEGSPPLSSSKTIHLSVSDVNDNPPVFEEQSYSAYVTENNKPGSSVCSVTARDPDWRQNGTVFYSLLPSEVNGVPVSSYLSINGDTGVIHAVRPFDYEQFRSFKVQVVARDNGSPPLSSNMTVSVFITDENDNSPQILYPTPEGNSFMTEMVPKAALSGSLVSKVIAVDADSGQNAWLSYLIVKSSDPGLFTVGLHSGEIRAQRDISESDSMKQNLVISVKDNGQPSLSTTCAVYLLISDNLAEVPELKDMSYEEGNSKLTSYLIIALVSVSTFFLTFMILIISVRLCRKTKPRLLFDGTVAIPSAYLPPHYAEVDGTGTLRSTYNYEAYMTTGSRTSDFKFVQSYNDNTLSAGNTLQKNPHDNSDFLDFIDNGSKFSTMQKPPNDWRLQPNQRPGPSGQHRFHTIQQRWTPYEKSRAGPLPEGAGVVAGTGPWPNPPTEAEQLHVLMAGANVSEATATMGPRYNAQYVPDYRQNVYIPGSTATLTANPQQPPQQALPPPQVMPPTEAPKAAQTPASKKKSTKKDKK</sequence>
<dbReference type="InterPro" id="IPR002126">
    <property type="entry name" value="Cadherin-like_dom"/>
</dbReference>
<dbReference type="FunFam" id="2.60.40.60:FF:000004">
    <property type="entry name" value="Protocadherin 1 gamma 2"/>
    <property type="match status" value="1"/>
</dbReference>
<dbReference type="Pfam" id="PF00028">
    <property type="entry name" value="Cadherin"/>
    <property type="match status" value="5"/>
</dbReference>
<dbReference type="GeneID" id="105905983"/>
<dbReference type="GO" id="GO:0007156">
    <property type="term" value="P:homophilic cell adhesion via plasma membrane adhesion molecules"/>
    <property type="evidence" value="ECO:0007669"/>
    <property type="project" value="InterPro"/>
</dbReference>
<feature type="domain" description="Cadherin" evidence="16">
    <location>
        <begin position="578"/>
        <end position="674"/>
    </location>
</feature>
<dbReference type="SUPFAM" id="SSF49313">
    <property type="entry name" value="Cadherin-like"/>
    <property type="match status" value="5"/>
</dbReference>
<dbReference type="InterPro" id="IPR031904">
    <property type="entry name" value="Cadherin_CBD"/>
</dbReference>
<evidence type="ECO:0000256" key="1">
    <source>
        <dbReference type="ARBA" id="ARBA00003436"/>
    </source>
</evidence>
<feature type="signal peptide" evidence="15">
    <location>
        <begin position="1"/>
        <end position="29"/>
    </location>
</feature>
<keyword evidence="4 14" id="KW-0812">Transmembrane</keyword>
<dbReference type="GO" id="GO:0005509">
    <property type="term" value="F:calcium ion binding"/>
    <property type="evidence" value="ECO:0007669"/>
    <property type="project" value="UniProtKB-UniRule"/>
</dbReference>
<dbReference type="InterPro" id="IPR015919">
    <property type="entry name" value="Cadherin-like_sf"/>
</dbReference>
<feature type="compositionally biased region" description="Basic residues" evidence="13">
    <location>
        <begin position="943"/>
        <end position="953"/>
    </location>
</feature>
<dbReference type="AlphaFoldDB" id="A0A6P8FN61"/>
<dbReference type="InterPro" id="IPR020894">
    <property type="entry name" value="Cadherin_CS"/>
</dbReference>
<organism evidence="17 18">
    <name type="scientific">Clupea harengus</name>
    <name type="common">Atlantic herring</name>
    <dbReference type="NCBI Taxonomy" id="7950"/>
    <lineage>
        <taxon>Eukaryota</taxon>
        <taxon>Metazoa</taxon>
        <taxon>Chordata</taxon>
        <taxon>Craniata</taxon>
        <taxon>Vertebrata</taxon>
        <taxon>Euteleostomi</taxon>
        <taxon>Actinopterygii</taxon>
        <taxon>Neopterygii</taxon>
        <taxon>Teleostei</taxon>
        <taxon>Clupei</taxon>
        <taxon>Clupeiformes</taxon>
        <taxon>Clupeoidei</taxon>
        <taxon>Clupeidae</taxon>
        <taxon>Clupea</taxon>
    </lineage>
</organism>
<dbReference type="GO" id="GO:0005886">
    <property type="term" value="C:plasma membrane"/>
    <property type="evidence" value="ECO:0007669"/>
    <property type="project" value="UniProtKB-SubCell"/>
</dbReference>
<dbReference type="Pfam" id="PF08266">
    <property type="entry name" value="Cadherin_2"/>
    <property type="match status" value="1"/>
</dbReference>
<feature type="domain" description="Cadherin" evidence="16">
    <location>
        <begin position="357"/>
        <end position="453"/>
    </location>
</feature>
<dbReference type="FunFam" id="2.60.40.60:FF:000007">
    <property type="entry name" value="Protocadherin alpha 2"/>
    <property type="match status" value="1"/>
</dbReference>
<evidence type="ECO:0000256" key="6">
    <source>
        <dbReference type="ARBA" id="ARBA00022737"/>
    </source>
</evidence>
<keyword evidence="6" id="KW-0677">Repeat</keyword>
<comment type="subcellular location">
    <subcellularLocation>
        <location evidence="2">Cell membrane</location>
        <topology evidence="2">Single-pass type I membrane protein</topology>
    </subcellularLocation>
</comment>
<evidence type="ECO:0000256" key="5">
    <source>
        <dbReference type="ARBA" id="ARBA00022729"/>
    </source>
</evidence>
<feature type="domain" description="Cadherin" evidence="16">
    <location>
        <begin position="244"/>
        <end position="348"/>
    </location>
</feature>
<evidence type="ECO:0000259" key="16">
    <source>
        <dbReference type="PROSITE" id="PS50268"/>
    </source>
</evidence>
<dbReference type="Pfam" id="PF16492">
    <property type="entry name" value="Cadherin_C_2"/>
    <property type="match status" value="1"/>
</dbReference>
<evidence type="ECO:0000313" key="17">
    <source>
        <dbReference type="Proteomes" id="UP000515152"/>
    </source>
</evidence>
<evidence type="ECO:0000256" key="13">
    <source>
        <dbReference type="SAM" id="MobiDB-lite"/>
    </source>
</evidence>
<dbReference type="FunFam" id="2.60.40.60:FF:000001">
    <property type="entry name" value="Protocadherin alpha 2"/>
    <property type="match status" value="1"/>
</dbReference>
<dbReference type="Pfam" id="PF15974">
    <property type="entry name" value="Cadherin_tail"/>
    <property type="match status" value="1"/>
</dbReference>
<feature type="domain" description="Cadherin" evidence="16">
    <location>
        <begin position="454"/>
        <end position="563"/>
    </location>
</feature>
<evidence type="ECO:0000256" key="14">
    <source>
        <dbReference type="SAM" id="Phobius"/>
    </source>
</evidence>
<accession>A0A6P8FN61</accession>
<dbReference type="OrthoDB" id="6252479at2759"/>
<keyword evidence="5 15" id="KW-0732">Signal</keyword>
<dbReference type="InterPro" id="IPR032455">
    <property type="entry name" value="Cadherin_C"/>
</dbReference>
<keyword evidence="7 12" id="KW-0106">Calcium</keyword>
<dbReference type="FunFam" id="2.60.40.60:FF:000002">
    <property type="entry name" value="Protocadherin alpha 2"/>
    <property type="match status" value="1"/>
</dbReference>
<proteinExistence type="predicted"/>
<dbReference type="Proteomes" id="UP000515152">
    <property type="component" value="Chromosome 8"/>
</dbReference>
<dbReference type="InterPro" id="IPR050174">
    <property type="entry name" value="Protocadherin/Cadherin-CA"/>
</dbReference>
<dbReference type="PANTHER" id="PTHR24028:SF114">
    <property type="entry name" value="PCDH2G3 PROTEIN-RELATED"/>
    <property type="match status" value="1"/>
</dbReference>